<dbReference type="EMBL" id="QJKJ01001391">
    <property type="protein sequence ID" value="RDY07832.1"/>
    <property type="molecule type" value="Genomic_DNA"/>
</dbReference>
<feature type="non-terminal residue" evidence="1">
    <location>
        <position position="1"/>
    </location>
</feature>
<gene>
    <name evidence="1" type="ORF">CR513_08013</name>
</gene>
<feature type="non-terminal residue" evidence="1">
    <location>
        <position position="97"/>
    </location>
</feature>
<keyword evidence="2" id="KW-1185">Reference proteome</keyword>
<dbReference type="AlphaFoldDB" id="A0A371HYG6"/>
<proteinExistence type="predicted"/>
<organism evidence="1 2">
    <name type="scientific">Mucuna pruriens</name>
    <name type="common">Velvet bean</name>
    <name type="synonym">Dolichos pruriens</name>
    <dbReference type="NCBI Taxonomy" id="157652"/>
    <lineage>
        <taxon>Eukaryota</taxon>
        <taxon>Viridiplantae</taxon>
        <taxon>Streptophyta</taxon>
        <taxon>Embryophyta</taxon>
        <taxon>Tracheophyta</taxon>
        <taxon>Spermatophyta</taxon>
        <taxon>Magnoliopsida</taxon>
        <taxon>eudicotyledons</taxon>
        <taxon>Gunneridae</taxon>
        <taxon>Pentapetalae</taxon>
        <taxon>rosids</taxon>
        <taxon>fabids</taxon>
        <taxon>Fabales</taxon>
        <taxon>Fabaceae</taxon>
        <taxon>Papilionoideae</taxon>
        <taxon>50 kb inversion clade</taxon>
        <taxon>NPAAA clade</taxon>
        <taxon>indigoferoid/millettioid clade</taxon>
        <taxon>Phaseoleae</taxon>
        <taxon>Mucuna</taxon>
    </lineage>
</organism>
<reference evidence="1" key="1">
    <citation type="submission" date="2018-05" db="EMBL/GenBank/DDBJ databases">
        <title>Draft genome of Mucuna pruriens seed.</title>
        <authorList>
            <person name="Nnadi N.E."/>
            <person name="Vos R."/>
            <person name="Hasami M.H."/>
            <person name="Devisetty U.K."/>
            <person name="Aguiy J.C."/>
        </authorList>
    </citation>
    <scope>NUCLEOTIDE SEQUENCE [LARGE SCALE GENOMIC DNA]</scope>
    <source>
        <strain evidence="1">JCA_2017</strain>
    </source>
</reference>
<evidence type="ECO:0000313" key="2">
    <source>
        <dbReference type="Proteomes" id="UP000257109"/>
    </source>
</evidence>
<comment type="caution">
    <text evidence="1">The sequence shown here is derived from an EMBL/GenBank/DDBJ whole genome shotgun (WGS) entry which is preliminary data.</text>
</comment>
<dbReference type="Proteomes" id="UP000257109">
    <property type="component" value="Unassembled WGS sequence"/>
</dbReference>
<evidence type="ECO:0000313" key="1">
    <source>
        <dbReference type="EMBL" id="RDY07832.1"/>
    </source>
</evidence>
<accession>A0A371HYG6</accession>
<protein>
    <submittedName>
        <fullName evidence="1">Uncharacterized protein</fullName>
    </submittedName>
</protein>
<sequence length="97" mass="11436">GFVNKFVEEFGLVSLTSTLLHNIQGYGWYKDTNFFHLLVEEIIITLDDILSPIFGWLHIYYRQEFHVRAHMHGECMSLVALVFLYDQLNIVNLHHTI</sequence>
<name>A0A371HYG6_MUCPR</name>